<protein>
    <recommendedName>
        <fullName evidence="3">Winged helix-turn-helix DNA-binding domain-containing protein</fullName>
    </recommendedName>
</protein>
<dbReference type="EMBL" id="PXXO01000004">
    <property type="protein sequence ID" value="PSJ06168.1"/>
    <property type="molecule type" value="Genomic_DNA"/>
</dbReference>
<evidence type="ECO:0000313" key="2">
    <source>
        <dbReference type="Proteomes" id="UP000243002"/>
    </source>
</evidence>
<dbReference type="AlphaFoldDB" id="A0A2P7MY76"/>
<accession>A0A2P7MY76</accession>
<gene>
    <name evidence="1" type="ORF">C7K55_04300</name>
</gene>
<evidence type="ECO:0008006" key="3">
    <source>
        <dbReference type="Google" id="ProtNLM"/>
    </source>
</evidence>
<evidence type="ECO:0000313" key="1">
    <source>
        <dbReference type="EMBL" id="PSJ06168.1"/>
    </source>
</evidence>
<dbReference type="OrthoDB" id="512175at2"/>
<organism evidence="1 2">
    <name type="scientific">Cyanobium usitatum str. Tous</name>
    <dbReference type="NCBI Taxonomy" id="2116684"/>
    <lineage>
        <taxon>Bacteria</taxon>
        <taxon>Bacillati</taxon>
        <taxon>Cyanobacteriota</taxon>
        <taxon>Cyanophyceae</taxon>
        <taxon>Synechococcales</taxon>
        <taxon>Prochlorococcaceae</taxon>
        <taxon>Cyanobium</taxon>
    </lineage>
</organism>
<dbReference type="InterPro" id="IPR054651">
    <property type="entry name" value="Npun_F0494-like"/>
</dbReference>
<dbReference type="RefSeq" id="WP_106502202.1">
    <property type="nucleotide sequence ID" value="NZ_PXXO01000004.1"/>
</dbReference>
<dbReference type="NCBIfam" id="NF045586">
    <property type="entry name" value="Npun_F0494_fam"/>
    <property type="match status" value="1"/>
</dbReference>
<comment type="caution">
    <text evidence="1">The sequence shown here is derived from an EMBL/GenBank/DDBJ whole genome shotgun (WGS) entry which is preliminary data.</text>
</comment>
<name>A0A2P7MY76_9CYAN</name>
<reference evidence="1 2" key="1">
    <citation type="journal article" date="2018" name="Environ. Microbiol.">
        <title>Ecological and genomic features of two widespread freshwater picocyanobacteria.</title>
        <authorList>
            <person name="Cabello-Yeves P.J."/>
            <person name="Picazo A."/>
            <person name="Camacho A."/>
            <person name="Callieri C."/>
            <person name="Rosselli R."/>
            <person name="Roda-Garcia J.J."/>
            <person name="Coutinho F.H."/>
            <person name="Rodriguez-Valera F."/>
        </authorList>
    </citation>
    <scope>NUCLEOTIDE SEQUENCE [LARGE SCALE GENOMIC DNA]</scope>
    <source>
        <strain evidence="1 2">Tous</strain>
    </source>
</reference>
<keyword evidence="2" id="KW-1185">Reference proteome</keyword>
<proteinExistence type="predicted"/>
<sequence length="131" mass="15040">MQHREAASIDPLLQNKRSLSRASQAMRCLPFRRAFYVEVSDRALSGGELCRRNDLQSLCQGAPTADRVEAHWIWLIQLGVLRREVDGQGLTERVRLTPMGRELLAQWPGEIPGASGPIRLQHWLRRHRPRL</sequence>
<dbReference type="Proteomes" id="UP000243002">
    <property type="component" value="Unassembled WGS sequence"/>
</dbReference>